<keyword evidence="4 10" id="KW-0812">Transmembrane</keyword>
<keyword evidence="5" id="KW-0547">Nucleotide-binding</keyword>
<evidence type="ECO:0000256" key="7">
    <source>
        <dbReference type="ARBA" id="ARBA00022989"/>
    </source>
</evidence>
<evidence type="ECO:0000256" key="5">
    <source>
        <dbReference type="ARBA" id="ARBA00022741"/>
    </source>
</evidence>
<sequence>MANSNDSNKAGSVEAPDLSMRGGARAGMSAPKAKPKNTMETIRRIWAYIRAYRRGLIAVLLLTFLTTALSLIAPYMLGHAVDAYIIPGRYDGLLRLGGILLAIYAGAALTSWLQQHVMVKVSQQSVQAMRRDLFARLQLLPLRYFDGKTHGELMSRTTNDIENVSGTLNQSVTQLIASVLSLAGSLAIMLYLNVWLTLLSMVTIPLVILFTKTVASRTRKNFSKQQASLGELNGFVEETVSGQKVIQIYRREQHAEAQFAEINRKLTSAGIRAQIYSGTVGPVMNMLNNASFALIAAVGGWMAFRDWTTVGVIVAFLNYSKQFQRPLSDLANQFNLVQSAVAGAERVFETIDSATEYEDAPSTKTLGAMKGKVEFHDVSFSYKADTPILSNVSLTANPGEMIALVGPTGAGKTTIINLLTRFYDIGSGRIAIDGIAINELDKDNLRSKLGIVLQDAYVFSDTIRENLRYGRLDATDAEIEAAARLANAHSFIRKLPKGYDTLLASGGSNLSQGQRQLLTIARAVLADPAILILDEATSSIDTRTEMHIQSAMRKLMEGRTSFVIAHRLSTIREADRILVIRDGGIAEQGTHDELLAREGFYYELYNSQFKRSG</sequence>
<dbReference type="GO" id="GO:0016887">
    <property type="term" value="F:ATP hydrolysis activity"/>
    <property type="evidence" value="ECO:0007669"/>
    <property type="project" value="InterPro"/>
</dbReference>
<feature type="region of interest" description="Disordered" evidence="9">
    <location>
        <begin position="1"/>
        <end position="35"/>
    </location>
</feature>
<dbReference type="PROSITE" id="PS50929">
    <property type="entry name" value="ABC_TM1F"/>
    <property type="match status" value="1"/>
</dbReference>
<dbReference type="PANTHER" id="PTHR43394:SF1">
    <property type="entry name" value="ATP-BINDING CASSETTE SUB-FAMILY B MEMBER 10, MITOCHONDRIAL"/>
    <property type="match status" value="1"/>
</dbReference>
<feature type="transmembrane region" description="Helical" evidence="10">
    <location>
        <begin position="175"/>
        <end position="192"/>
    </location>
</feature>
<dbReference type="Pfam" id="PF00005">
    <property type="entry name" value="ABC_tran"/>
    <property type="match status" value="1"/>
</dbReference>
<dbReference type="Gene3D" id="1.20.1560.10">
    <property type="entry name" value="ABC transporter type 1, transmembrane domain"/>
    <property type="match status" value="1"/>
</dbReference>
<protein>
    <submittedName>
        <fullName evidence="13">ABC transporter ATP-binding protein</fullName>
    </submittedName>
</protein>
<dbReference type="InterPro" id="IPR003593">
    <property type="entry name" value="AAA+_ATPase"/>
</dbReference>
<evidence type="ECO:0000313" key="13">
    <source>
        <dbReference type="EMBL" id="RJX38081.1"/>
    </source>
</evidence>
<accession>A0A3A6PNJ1</accession>
<organism evidence="13 14">
    <name type="scientific">Paenibacillus pinisoli</name>
    <dbReference type="NCBI Taxonomy" id="1276110"/>
    <lineage>
        <taxon>Bacteria</taxon>
        <taxon>Bacillati</taxon>
        <taxon>Bacillota</taxon>
        <taxon>Bacilli</taxon>
        <taxon>Bacillales</taxon>
        <taxon>Paenibacillaceae</taxon>
        <taxon>Paenibacillus</taxon>
    </lineage>
</organism>
<evidence type="ECO:0000256" key="3">
    <source>
        <dbReference type="ARBA" id="ARBA00022475"/>
    </source>
</evidence>
<dbReference type="InterPro" id="IPR039421">
    <property type="entry name" value="Type_1_exporter"/>
</dbReference>
<dbReference type="Gene3D" id="3.40.50.300">
    <property type="entry name" value="P-loop containing nucleotide triphosphate hydrolases"/>
    <property type="match status" value="1"/>
</dbReference>
<keyword evidence="2" id="KW-0813">Transport</keyword>
<dbReference type="SUPFAM" id="SSF52540">
    <property type="entry name" value="P-loop containing nucleoside triphosphate hydrolases"/>
    <property type="match status" value="1"/>
</dbReference>
<feature type="transmembrane region" description="Helical" evidence="10">
    <location>
        <begin position="93"/>
        <end position="113"/>
    </location>
</feature>
<evidence type="ECO:0000256" key="8">
    <source>
        <dbReference type="ARBA" id="ARBA00023136"/>
    </source>
</evidence>
<dbReference type="FunFam" id="3.40.50.300:FF:000287">
    <property type="entry name" value="Multidrug ABC transporter ATP-binding protein"/>
    <property type="match status" value="1"/>
</dbReference>
<gene>
    <name evidence="13" type="ORF">D3P09_18595</name>
</gene>
<dbReference type="PROSITE" id="PS50893">
    <property type="entry name" value="ABC_TRANSPORTER_2"/>
    <property type="match status" value="1"/>
</dbReference>
<evidence type="ECO:0000313" key="14">
    <source>
        <dbReference type="Proteomes" id="UP000267798"/>
    </source>
</evidence>
<evidence type="ECO:0000256" key="10">
    <source>
        <dbReference type="SAM" id="Phobius"/>
    </source>
</evidence>
<dbReference type="GO" id="GO:0015421">
    <property type="term" value="F:ABC-type oligopeptide transporter activity"/>
    <property type="evidence" value="ECO:0007669"/>
    <property type="project" value="TreeGrafter"/>
</dbReference>
<dbReference type="Pfam" id="PF00664">
    <property type="entry name" value="ABC_membrane"/>
    <property type="match status" value="1"/>
</dbReference>
<evidence type="ECO:0000256" key="1">
    <source>
        <dbReference type="ARBA" id="ARBA00004651"/>
    </source>
</evidence>
<keyword evidence="8 10" id="KW-0472">Membrane</keyword>
<dbReference type="FunFam" id="1.20.1560.10:FF:000011">
    <property type="entry name" value="Multidrug ABC transporter ATP-binding protein"/>
    <property type="match status" value="1"/>
</dbReference>
<dbReference type="InterPro" id="IPR003439">
    <property type="entry name" value="ABC_transporter-like_ATP-bd"/>
</dbReference>
<dbReference type="SMART" id="SM00382">
    <property type="entry name" value="AAA"/>
    <property type="match status" value="1"/>
</dbReference>
<keyword evidence="3" id="KW-1003">Cell membrane</keyword>
<feature type="compositionally biased region" description="Polar residues" evidence="9">
    <location>
        <begin position="1"/>
        <end position="10"/>
    </location>
</feature>
<feature type="transmembrane region" description="Helical" evidence="10">
    <location>
        <begin position="51"/>
        <end position="73"/>
    </location>
</feature>
<evidence type="ECO:0000259" key="11">
    <source>
        <dbReference type="PROSITE" id="PS50893"/>
    </source>
</evidence>
<dbReference type="GO" id="GO:0005886">
    <property type="term" value="C:plasma membrane"/>
    <property type="evidence" value="ECO:0007669"/>
    <property type="project" value="UniProtKB-SubCell"/>
</dbReference>
<dbReference type="InterPro" id="IPR017871">
    <property type="entry name" value="ABC_transporter-like_CS"/>
</dbReference>
<evidence type="ECO:0000259" key="12">
    <source>
        <dbReference type="PROSITE" id="PS50929"/>
    </source>
</evidence>
<dbReference type="InterPro" id="IPR027417">
    <property type="entry name" value="P-loop_NTPase"/>
</dbReference>
<feature type="domain" description="ABC transporter" evidence="11">
    <location>
        <begin position="373"/>
        <end position="607"/>
    </location>
</feature>
<evidence type="ECO:0000256" key="9">
    <source>
        <dbReference type="SAM" id="MobiDB-lite"/>
    </source>
</evidence>
<dbReference type="CDD" id="cd03254">
    <property type="entry name" value="ABCC_Glucan_exporter_like"/>
    <property type="match status" value="1"/>
</dbReference>
<dbReference type="Proteomes" id="UP000267798">
    <property type="component" value="Unassembled WGS sequence"/>
</dbReference>
<dbReference type="SUPFAM" id="SSF90123">
    <property type="entry name" value="ABC transporter transmembrane region"/>
    <property type="match status" value="1"/>
</dbReference>
<reference evidence="13 14" key="1">
    <citation type="submission" date="2018-09" db="EMBL/GenBank/DDBJ databases">
        <title>Paenibacillus aracenensis nov. sp. isolated from a cave in southern Spain.</title>
        <authorList>
            <person name="Jurado V."/>
            <person name="Gutierrez-Patricio S."/>
            <person name="Gonzalez-Pimentel J.L."/>
            <person name="Miller A.Z."/>
            <person name="Laiz L."/>
            <person name="Saiz-Jimenez C."/>
        </authorList>
    </citation>
    <scope>NUCLEOTIDE SEQUENCE [LARGE SCALE GENOMIC DNA]</scope>
    <source>
        <strain evidence="13 14">JCM 19203</strain>
    </source>
</reference>
<keyword evidence="7 10" id="KW-1133">Transmembrane helix</keyword>
<dbReference type="GO" id="GO:0005524">
    <property type="term" value="F:ATP binding"/>
    <property type="evidence" value="ECO:0007669"/>
    <property type="project" value="UniProtKB-KW"/>
</dbReference>
<comment type="subcellular location">
    <subcellularLocation>
        <location evidence="1">Cell membrane</location>
        <topology evidence="1">Multi-pass membrane protein</topology>
    </subcellularLocation>
</comment>
<dbReference type="AlphaFoldDB" id="A0A3A6PNJ1"/>
<evidence type="ECO:0000256" key="6">
    <source>
        <dbReference type="ARBA" id="ARBA00022840"/>
    </source>
</evidence>
<evidence type="ECO:0000256" key="4">
    <source>
        <dbReference type="ARBA" id="ARBA00022692"/>
    </source>
</evidence>
<dbReference type="OrthoDB" id="9770415at2"/>
<evidence type="ECO:0000256" key="2">
    <source>
        <dbReference type="ARBA" id="ARBA00022448"/>
    </source>
</evidence>
<keyword evidence="14" id="KW-1185">Reference proteome</keyword>
<dbReference type="InterPro" id="IPR011527">
    <property type="entry name" value="ABC1_TM_dom"/>
</dbReference>
<dbReference type="PANTHER" id="PTHR43394">
    <property type="entry name" value="ATP-DEPENDENT PERMEASE MDL1, MITOCHONDRIAL"/>
    <property type="match status" value="1"/>
</dbReference>
<keyword evidence="6 13" id="KW-0067">ATP-binding</keyword>
<dbReference type="CDD" id="cd18547">
    <property type="entry name" value="ABC_6TM_Tm288_like"/>
    <property type="match status" value="1"/>
</dbReference>
<dbReference type="RefSeq" id="WP_120112900.1">
    <property type="nucleotide sequence ID" value="NZ_QXQB01000004.1"/>
</dbReference>
<feature type="domain" description="ABC transmembrane type-1" evidence="12">
    <location>
        <begin position="57"/>
        <end position="339"/>
    </location>
</feature>
<name>A0A3A6PNJ1_9BACL</name>
<dbReference type="PROSITE" id="PS00211">
    <property type="entry name" value="ABC_TRANSPORTER_1"/>
    <property type="match status" value="1"/>
</dbReference>
<dbReference type="InterPro" id="IPR036640">
    <property type="entry name" value="ABC1_TM_sf"/>
</dbReference>
<dbReference type="EMBL" id="QXQB01000004">
    <property type="protein sequence ID" value="RJX38081.1"/>
    <property type="molecule type" value="Genomic_DNA"/>
</dbReference>
<comment type="caution">
    <text evidence="13">The sequence shown here is derived from an EMBL/GenBank/DDBJ whole genome shotgun (WGS) entry which is preliminary data.</text>
</comment>
<proteinExistence type="predicted"/>